<dbReference type="Proteomes" id="UP000218209">
    <property type="component" value="Unassembled WGS sequence"/>
</dbReference>
<dbReference type="EMBL" id="KV918838">
    <property type="protein sequence ID" value="OSX77472.1"/>
    <property type="molecule type" value="Genomic_DNA"/>
</dbReference>
<feature type="region of interest" description="Disordered" evidence="1">
    <location>
        <begin position="578"/>
        <end position="605"/>
    </location>
</feature>
<reference evidence="2 3" key="1">
    <citation type="submission" date="2017-03" db="EMBL/GenBank/DDBJ databases">
        <title>WGS assembly of Porphyra umbilicalis.</title>
        <authorList>
            <person name="Brawley S.H."/>
            <person name="Blouin N.A."/>
            <person name="Ficko-Blean E."/>
            <person name="Wheeler G.L."/>
            <person name="Lohr M."/>
            <person name="Goodson H.V."/>
            <person name="Jenkins J.W."/>
            <person name="Blaby-Haas C.E."/>
            <person name="Helliwell K.E."/>
            <person name="Chan C."/>
            <person name="Marriage T."/>
            <person name="Bhattacharya D."/>
            <person name="Klein A.S."/>
            <person name="Badis Y."/>
            <person name="Brodie J."/>
            <person name="Cao Y."/>
            <person name="Collen J."/>
            <person name="Dittami S.M."/>
            <person name="Gachon C.M."/>
            <person name="Green B.R."/>
            <person name="Karpowicz S."/>
            <person name="Kim J.W."/>
            <person name="Kudahl U."/>
            <person name="Lin S."/>
            <person name="Michel G."/>
            <person name="Mittag M."/>
            <person name="Olson B.J."/>
            <person name="Pangilinan J."/>
            <person name="Peng Y."/>
            <person name="Qiu H."/>
            <person name="Shu S."/>
            <person name="Singer J.T."/>
            <person name="Smith A.G."/>
            <person name="Sprecher B.N."/>
            <person name="Wagner V."/>
            <person name="Wang W."/>
            <person name="Wang Z.-Y."/>
            <person name="Yan J."/>
            <person name="Yarish C."/>
            <person name="Zoeuner-Riek S."/>
            <person name="Zhuang Y."/>
            <person name="Zou Y."/>
            <person name="Lindquist E.A."/>
            <person name="Grimwood J."/>
            <person name="Barry K."/>
            <person name="Rokhsar D.S."/>
            <person name="Schmutz J."/>
            <person name="Stiller J.W."/>
            <person name="Grossman A.R."/>
            <person name="Prochnik S.E."/>
        </authorList>
    </citation>
    <scope>NUCLEOTIDE SEQUENCE [LARGE SCALE GENOMIC DNA]</scope>
    <source>
        <strain evidence="2">4086291</strain>
    </source>
</reference>
<name>A0A1X6P986_PORUM</name>
<feature type="region of interest" description="Disordered" evidence="1">
    <location>
        <begin position="399"/>
        <end position="451"/>
    </location>
</feature>
<dbReference type="EMBL" id="KV918838">
    <property type="protein sequence ID" value="OSX77471.1"/>
    <property type="molecule type" value="Genomic_DNA"/>
</dbReference>
<feature type="compositionally biased region" description="Basic residues" evidence="1">
    <location>
        <begin position="587"/>
        <end position="600"/>
    </location>
</feature>
<feature type="compositionally biased region" description="Pro residues" evidence="1">
    <location>
        <begin position="289"/>
        <end position="298"/>
    </location>
</feature>
<dbReference type="EMBL" id="KV918838">
    <property type="protein sequence ID" value="OSX77469.1"/>
    <property type="molecule type" value="Genomic_DNA"/>
</dbReference>
<feature type="region of interest" description="Disordered" evidence="1">
    <location>
        <begin position="249"/>
        <end position="303"/>
    </location>
</feature>
<feature type="compositionally biased region" description="Low complexity" evidence="1">
    <location>
        <begin position="399"/>
        <end position="425"/>
    </location>
</feature>
<evidence type="ECO:0000313" key="2">
    <source>
        <dbReference type="EMBL" id="OSX77469.1"/>
    </source>
</evidence>
<evidence type="ECO:0000256" key="1">
    <source>
        <dbReference type="SAM" id="MobiDB-lite"/>
    </source>
</evidence>
<feature type="compositionally biased region" description="Low complexity" evidence="1">
    <location>
        <begin position="877"/>
        <end position="898"/>
    </location>
</feature>
<evidence type="ECO:0000313" key="3">
    <source>
        <dbReference type="Proteomes" id="UP000218209"/>
    </source>
</evidence>
<feature type="region of interest" description="Disordered" evidence="1">
    <location>
        <begin position="524"/>
        <end position="565"/>
    </location>
</feature>
<feature type="compositionally biased region" description="Low complexity" evidence="1">
    <location>
        <begin position="853"/>
        <end position="867"/>
    </location>
</feature>
<feature type="region of interest" description="Disordered" evidence="1">
    <location>
        <begin position="195"/>
        <end position="228"/>
    </location>
</feature>
<dbReference type="AlphaFoldDB" id="A0A1X6P986"/>
<gene>
    <name evidence="2" type="ORF">BU14_0148s0044</name>
</gene>
<proteinExistence type="predicted"/>
<sequence length="932" mass="95551">MVLVGGAASGRGAASSRGAVSGDEGERATVGEKATVGKMVLVGGAASGDEGEKATVGKMASVGKMVLVDGAASGDEGEKATVGEKETVGEKATVGKMVLVGGAASGRGAASGGGAVGNAARASVIQALSADNTHSILQAGSHGSAVTAGSHLTLADAAKAVRAEVTARMHAESVERDAVVSAIVAAREKQLQMPWPPAAVQSAAPSDPGNADEQAAAPSPSCLDSVADLSGNERPITWALMAFGAPHTMAMPPSQRSPFRTDKYRSPPRVPRKGLVRKAAVFQATSSPADPPTPPPVPVSDRRGDGDVVAAVDYSGGFDGVGSVNGVDAADAPAVNDSGDAAIGLVPAAGSSSDALFAGEGNTAVAAVVGPPVPAPSAVTMPGRPQGYPLYGGVSVSTPSTPVAASSSAPHVPAADSTAAALDTTDGTEQQATTLLGKRSAPPQHGDEEVASTAPPAVLQADAADELAEQLATRTRNPRLFPAAFWFFDAPAVLAASQRSPAARGLPPAAPPLLHSHGRVGASVGPVWPHAATPPPPPPCRSTAVQRTNEPTHPPAHDEDESSTDMDDDALVVAYVTPPMSPTASHRNTRPSSARRRRSSAARAPRAAAMAATLASQVEQEPVVTTLHDVHHAVRYGFSSVRRELTRLRAELVVVKSQSASALRRMDGVAAAVDGSESGNCVVLERLTRLESVLSDFSDRLVATRAGDDGRAAADSNSATVVRDIKVLLLEALVCEIRTATTSAEVYPTAATVNARLLSVAAGVMKMSESDTTEKLQQKMMLPVRKPAKGMALILTHQYLKRVFGHLNFSLTWGRLAGARRAGVPPPPPRSPPRGARTRWVCQTGRGRRVPSRPRASAPCGRRLWPRPGGGGGGGMWRRAAVPTTGAGTAPGASSSVPRPAPVRGGSVARWRRLWGRWRRGNRTGNRVVPMT</sequence>
<organism evidence="2 3">
    <name type="scientific">Porphyra umbilicalis</name>
    <name type="common">Purple laver</name>
    <name type="synonym">Red alga</name>
    <dbReference type="NCBI Taxonomy" id="2786"/>
    <lineage>
        <taxon>Eukaryota</taxon>
        <taxon>Rhodophyta</taxon>
        <taxon>Bangiophyceae</taxon>
        <taxon>Bangiales</taxon>
        <taxon>Bangiaceae</taxon>
        <taxon>Porphyra</taxon>
    </lineage>
</organism>
<feature type="compositionally biased region" description="Low complexity" evidence="1">
    <location>
        <begin position="1"/>
        <end position="22"/>
    </location>
</feature>
<protein>
    <submittedName>
        <fullName evidence="2">Uncharacterized protein</fullName>
    </submittedName>
</protein>
<feature type="region of interest" description="Disordered" evidence="1">
    <location>
        <begin position="1"/>
        <end position="31"/>
    </location>
</feature>
<keyword evidence="3" id="KW-1185">Reference proteome</keyword>
<dbReference type="EMBL" id="KV918838">
    <property type="protein sequence ID" value="OSX77468.1"/>
    <property type="molecule type" value="Genomic_DNA"/>
</dbReference>
<dbReference type="EMBL" id="KV918838">
    <property type="protein sequence ID" value="OSX77470.1"/>
    <property type="molecule type" value="Genomic_DNA"/>
</dbReference>
<feature type="region of interest" description="Disordered" evidence="1">
    <location>
        <begin position="846"/>
        <end position="906"/>
    </location>
</feature>
<feature type="region of interest" description="Disordered" evidence="1">
    <location>
        <begin position="819"/>
        <end position="838"/>
    </location>
</feature>
<accession>A0A1X6P986</accession>